<dbReference type="InterPro" id="IPR036921">
    <property type="entry name" value="PurM-like_N_sf"/>
</dbReference>
<feature type="binding site" evidence="2">
    <location>
        <position position="28"/>
    </location>
    <ligand>
        <name>Mg(2+)</name>
        <dbReference type="ChEBI" id="CHEBI:18420"/>
        <label>3</label>
    </ligand>
</feature>
<organism evidence="5 6">
    <name type="scientific">Fodinicurvata halophila</name>
    <dbReference type="NCBI Taxonomy" id="1419723"/>
    <lineage>
        <taxon>Bacteria</taxon>
        <taxon>Pseudomonadati</taxon>
        <taxon>Pseudomonadota</taxon>
        <taxon>Alphaproteobacteria</taxon>
        <taxon>Rhodospirillales</taxon>
        <taxon>Rhodovibrionaceae</taxon>
        <taxon>Fodinicurvata</taxon>
    </lineage>
</organism>
<evidence type="ECO:0000259" key="3">
    <source>
        <dbReference type="Pfam" id="PF00586"/>
    </source>
</evidence>
<feature type="domain" description="PurM-like N-terminal" evidence="3">
    <location>
        <begin position="27"/>
        <end position="139"/>
    </location>
</feature>
<dbReference type="HAMAP" id="MF_02128">
    <property type="entry name" value="TMP_kinase"/>
    <property type="match status" value="1"/>
</dbReference>
<keyword evidence="6" id="KW-1185">Reference proteome</keyword>
<keyword evidence="2" id="KW-0479">Metal-binding</keyword>
<evidence type="ECO:0000256" key="2">
    <source>
        <dbReference type="HAMAP-Rule" id="MF_02128"/>
    </source>
</evidence>
<dbReference type="Gene3D" id="3.90.650.10">
    <property type="entry name" value="PurM-like C-terminal domain"/>
    <property type="match status" value="1"/>
</dbReference>
<dbReference type="CDD" id="cd02194">
    <property type="entry name" value="ThiL"/>
    <property type="match status" value="1"/>
</dbReference>
<feature type="domain" description="PurM-like C-terminal" evidence="4">
    <location>
        <begin position="151"/>
        <end position="310"/>
    </location>
</feature>
<accession>A0ABV8UNI1</accession>
<feature type="binding site" evidence="2">
    <location>
        <position position="73"/>
    </location>
    <ligand>
        <name>Mg(2+)</name>
        <dbReference type="ChEBI" id="CHEBI:18420"/>
        <label>2</label>
    </ligand>
</feature>
<evidence type="ECO:0000313" key="5">
    <source>
        <dbReference type="EMBL" id="MFC4352836.1"/>
    </source>
</evidence>
<dbReference type="PANTHER" id="PTHR30270">
    <property type="entry name" value="THIAMINE-MONOPHOSPHATE KINASE"/>
    <property type="match status" value="1"/>
</dbReference>
<feature type="binding site" evidence="2">
    <location>
        <position position="147"/>
    </location>
    <ligand>
        <name>ATP</name>
        <dbReference type="ChEBI" id="CHEBI:30616"/>
    </ligand>
</feature>
<dbReference type="RefSeq" id="WP_382423215.1">
    <property type="nucleotide sequence ID" value="NZ_JBHSCW010000009.1"/>
</dbReference>
<keyword evidence="2 5" id="KW-0808">Transferase</keyword>
<feature type="binding site" evidence="2">
    <location>
        <position position="325"/>
    </location>
    <ligand>
        <name>substrate</name>
    </ligand>
</feature>
<feature type="binding site" evidence="2">
    <location>
        <position position="45"/>
    </location>
    <ligand>
        <name>Mg(2+)</name>
        <dbReference type="ChEBI" id="CHEBI:18420"/>
        <label>2</label>
    </ligand>
</feature>
<feature type="binding site" evidence="2">
    <location>
        <position position="269"/>
    </location>
    <ligand>
        <name>substrate</name>
    </ligand>
</feature>
<dbReference type="PANTHER" id="PTHR30270:SF0">
    <property type="entry name" value="THIAMINE-MONOPHOSPHATE KINASE"/>
    <property type="match status" value="1"/>
</dbReference>
<dbReference type="EMBL" id="JBHSCW010000009">
    <property type="protein sequence ID" value="MFC4352836.1"/>
    <property type="molecule type" value="Genomic_DNA"/>
</dbReference>
<dbReference type="Pfam" id="PF00586">
    <property type="entry name" value="AIRS"/>
    <property type="match status" value="1"/>
</dbReference>
<dbReference type="GO" id="GO:0009030">
    <property type="term" value="F:thiamine-phosphate kinase activity"/>
    <property type="evidence" value="ECO:0007669"/>
    <property type="project" value="UniProtKB-EC"/>
</dbReference>
<comment type="function">
    <text evidence="2">Catalyzes the ATP-dependent phosphorylation of thiamine-monophosphate (TMP) to form thiamine-pyrophosphate (TPP), the active form of vitamin B1.</text>
</comment>
<keyword evidence="2" id="KW-0067">ATP-binding</keyword>
<evidence type="ECO:0000313" key="6">
    <source>
        <dbReference type="Proteomes" id="UP001595799"/>
    </source>
</evidence>
<protein>
    <recommendedName>
        <fullName evidence="2">Thiamine-monophosphate kinase</fullName>
        <shortName evidence="2">TMP kinase</shortName>
        <shortName evidence="2">Thiamine-phosphate kinase</shortName>
        <ecNumber evidence="2">2.7.4.16</ecNumber>
    </recommendedName>
</protein>
<dbReference type="InterPro" id="IPR006283">
    <property type="entry name" value="ThiL-like"/>
</dbReference>
<comment type="caution">
    <text evidence="2">Lacks conserved residue(s) required for the propagation of feature annotation.</text>
</comment>
<gene>
    <name evidence="2 5" type="primary">thiL</name>
    <name evidence="5" type="ORF">ACFOW6_14890</name>
</gene>
<evidence type="ECO:0000256" key="1">
    <source>
        <dbReference type="ARBA" id="ARBA00022977"/>
    </source>
</evidence>
<feature type="binding site" evidence="2">
    <location>
        <position position="121"/>
    </location>
    <ligand>
        <name>Mg(2+)</name>
        <dbReference type="ChEBI" id="CHEBI:18420"/>
        <label>1</label>
    </ligand>
</feature>
<feature type="binding site" evidence="2">
    <location>
        <position position="52"/>
    </location>
    <ligand>
        <name>substrate</name>
    </ligand>
</feature>
<dbReference type="Pfam" id="PF02769">
    <property type="entry name" value="AIRS_C"/>
    <property type="match status" value="1"/>
</dbReference>
<comment type="similarity">
    <text evidence="2">Belongs to the thiamine-monophosphate kinase family.</text>
</comment>
<dbReference type="SUPFAM" id="SSF55326">
    <property type="entry name" value="PurM N-terminal domain-like"/>
    <property type="match status" value="1"/>
</dbReference>
<feature type="binding site" evidence="2">
    <location>
        <position position="28"/>
    </location>
    <ligand>
        <name>Mg(2+)</name>
        <dbReference type="ChEBI" id="CHEBI:18420"/>
        <label>4</label>
    </ligand>
</feature>
<keyword evidence="2" id="KW-0547">Nucleotide-binding</keyword>
<feature type="binding site" evidence="2">
    <location>
        <position position="43"/>
    </location>
    <ligand>
        <name>Mg(2+)</name>
        <dbReference type="ChEBI" id="CHEBI:18420"/>
        <label>4</label>
    </ligand>
</feature>
<sequence length="328" mass="34936">MEAEFDLIARYFAPLAVGERGAYALLNDAAILDVPAEHSLVTTLDSMVEGVHFLPDDPPDLIARKLLRVNLSDLAAMAARPRGYLLSLALSGDQDETWLEAFATGFGRDQDIYDVVLLGGDTLRTPGPLTLTLTALGEVPRGQALQRGTARAGEDIYLTGRLGEAALGLFVRLGQAAEKLPDLTAGQLDRLEAAYRLPDPPVQLGPLLPGLATACLDVSDGLMGDLGHIANGSGLGAEVEVTRLPLAPEVRRLVEAVPERLQDVVSGGDDYQLLFTAPQEKRDAVERLSGDSGVAISRIGRMTQGDSVRLLDVQGRDVAVAQAGWTHF</sequence>
<reference evidence="6" key="1">
    <citation type="journal article" date="2019" name="Int. J. Syst. Evol. Microbiol.">
        <title>The Global Catalogue of Microorganisms (GCM) 10K type strain sequencing project: providing services to taxonomists for standard genome sequencing and annotation.</title>
        <authorList>
            <consortium name="The Broad Institute Genomics Platform"/>
            <consortium name="The Broad Institute Genome Sequencing Center for Infectious Disease"/>
            <person name="Wu L."/>
            <person name="Ma J."/>
        </authorList>
    </citation>
    <scope>NUCLEOTIDE SEQUENCE [LARGE SCALE GENOMIC DNA]</scope>
    <source>
        <strain evidence="6">CECT 8472</strain>
    </source>
</reference>
<evidence type="ECO:0000259" key="4">
    <source>
        <dbReference type="Pfam" id="PF02769"/>
    </source>
</evidence>
<dbReference type="NCBIfam" id="TIGR01379">
    <property type="entry name" value="thiL"/>
    <property type="match status" value="1"/>
</dbReference>
<feature type="binding site" evidence="2">
    <location>
        <position position="45"/>
    </location>
    <ligand>
        <name>Mg(2+)</name>
        <dbReference type="ChEBI" id="CHEBI:18420"/>
        <label>1</label>
    </ligand>
</feature>
<comment type="pathway">
    <text evidence="2">Cofactor biosynthesis; thiamine diphosphate biosynthesis; thiamine diphosphate from thiamine phosphate: step 1/1.</text>
</comment>
<keyword evidence="2" id="KW-0460">Magnesium</keyword>
<dbReference type="InterPro" id="IPR010918">
    <property type="entry name" value="PurM-like_C_dom"/>
</dbReference>
<dbReference type="InterPro" id="IPR036676">
    <property type="entry name" value="PurM-like_C_sf"/>
</dbReference>
<feature type="binding site" evidence="2">
    <location>
        <position position="219"/>
    </location>
    <ligand>
        <name>ATP</name>
        <dbReference type="ChEBI" id="CHEBI:30616"/>
    </ligand>
</feature>
<feature type="binding site" evidence="2">
    <location>
        <position position="73"/>
    </location>
    <ligand>
        <name>Mg(2+)</name>
        <dbReference type="ChEBI" id="CHEBI:18420"/>
        <label>4</label>
    </ligand>
</feature>
<feature type="binding site" evidence="2">
    <location>
        <position position="217"/>
    </location>
    <ligand>
        <name>Mg(2+)</name>
        <dbReference type="ChEBI" id="CHEBI:18420"/>
        <label>3</label>
    </ligand>
</feature>
<proteinExistence type="inferred from homology"/>
<keyword evidence="2 5" id="KW-0418">Kinase</keyword>
<feature type="binding site" evidence="2">
    <location>
        <begin position="120"/>
        <end position="121"/>
    </location>
    <ligand>
        <name>ATP</name>
        <dbReference type="ChEBI" id="CHEBI:30616"/>
    </ligand>
</feature>
<comment type="catalytic activity">
    <reaction evidence="2">
        <text>thiamine phosphate + ATP = thiamine diphosphate + ADP</text>
        <dbReference type="Rhea" id="RHEA:15913"/>
        <dbReference type="ChEBI" id="CHEBI:30616"/>
        <dbReference type="ChEBI" id="CHEBI:37575"/>
        <dbReference type="ChEBI" id="CHEBI:58937"/>
        <dbReference type="ChEBI" id="CHEBI:456216"/>
        <dbReference type="EC" id="2.7.4.16"/>
    </reaction>
</comment>
<feature type="binding site" evidence="2">
    <location>
        <position position="73"/>
    </location>
    <ligand>
        <name>Mg(2+)</name>
        <dbReference type="ChEBI" id="CHEBI:18420"/>
        <label>3</label>
    </ligand>
</feature>
<dbReference type="PIRSF" id="PIRSF005303">
    <property type="entry name" value="Thiam_monoph_kin"/>
    <property type="match status" value="1"/>
</dbReference>
<dbReference type="InterPro" id="IPR016188">
    <property type="entry name" value="PurM-like_N"/>
</dbReference>
<comment type="caution">
    <text evidence="5">The sequence shown here is derived from an EMBL/GenBank/DDBJ whole genome shotgun (WGS) entry which is preliminary data.</text>
</comment>
<name>A0ABV8UNI1_9PROT</name>
<dbReference type="EC" id="2.7.4.16" evidence="2"/>
<comment type="miscellaneous">
    <text evidence="2">Reaction mechanism of ThiL seems to utilize a direct, inline transfer of the gamma-phosphate of ATP to TMP rather than a phosphorylated enzyme intermediate.</text>
</comment>
<dbReference type="Proteomes" id="UP001595799">
    <property type="component" value="Unassembled WGS sequence"/>
</dbReference>
<dbReference type="SUPFAM" id="SSF56042">
    <property type="entry name" value="PurM C-terminal domain-like"/>
    <property type="match status" value="1"/>
</dbReference>
<feature type="binding site" evidence="2">
    <location>
        <position position="220"/>
    </location>
    <ligand>
        <name>Mg(2+)</name>
        <dbReference type="ChEBI" id="CHEBI:18420"/>
        <label>5</label>
    </ligand>
</feature>
<keyword evidence="1 2" id="KW-0784">Thiamine biosynthesis</keyword>
<dbReference type="Gene3D" id="3.30.1330.10">
    <property type="entry name" value="PurM-like, N-terminal domain"/>
    <property type="match status" value="1"/>
</dbReference>